<evidence type="ECO:0000313" key="2">
    <source>
        <dbReference type="Proteomes" id="UP000297555"/>
    </source>
</evidence>
<evidence type="ECO:0000313" key="1">
    <source>
        <dbReference type="EMBL" id="TFH79223.1"/>
    </source>
</evidence>
<dbReference type="EMBL" id="SPDQ01000018">
    <property type="protein sequence ID" value="TFH79223.1"/>
    <property type="molecule type" value="Genomic_DNA"/>
</dbReference>
<protein>
    <submittedName>
        <fullName evidence="1">Uncharacterized protein</fullName>
    </submittedName>
</protein>
<gene>
    <name evidence="1" type="ORF">E4J90_17805</name>
</gene>
<sequence>MDVLHEAKILARRFYRLTGKPLGITGEVAEYEASTKLGLNLHCARQAGYDATTLRNGHEVHIQIKGRCVTDPAKLNGRLGSIDLDKPFDAVLLVLLDSEFNAFAMYEASRAAVAAALERPGSKARNERGSLGIRQFKAISTLCWFK</sequence>
<dbReference type="OrthoDB" id="8420327at2"/>
<organism evidence="1 2">
    <name type="scientific">Pseudomonas kribbensis</name>
    <dbReference type="NCBI Taxonomy" id="1628086"/>
    <lineage>
        <taxon>Bacteria</taxon>
        <taxon>Pseudomonadati</taxon>
        <taxon>Pseudomonadota</taxon>
        <taxon>Gammaproteobacteria</taxon>
        <taxon>Pseudomonadales</taxon>
        <taxon>Pseudomonadaceae</taxon>
        <taxon>Pseudomonas</taxon>
    </lineage>
</organism>
<comment type="caution">
    <text evidence="1">The sequence shown here is derived from an EMBL/GenBank/DDBJ whole genome shotgun (WGS) entry which is preliminary data.</text>
</comment>
<accession>A0A4Y8VHH6</accession>
<dbReference type="AlphaFoldDB" id="A0A4Y8VHH6"/>
<name>A0A4Y8VHH6_9PSED</name>
<reference evidence="1 2" key="1">
    <citation type="submission" date="2019-03" db="EMBL/GenBank/DDBJ databases">
        <title>Draft genome sequence of humic substances-degrading Pseudomonas kribbensis CHA-19 from forest soil.</title>
        <authorList>
            <person name="Kim D."/>
        </authorList>
    </citation>
    <scope>NUCLEOTIDE SEQUENCE [LARGE SCALE GENOMIC DNA]</scope>
    <source>
        <strain evidence="1 2">CHA-19</strain>
    </source>
</reference>
<dbReference type="Proteomes" id="UP000297555">
    <property type="component" value="Unassembled WGS sequence"/>
</dbReference>
<proteinExistence type="predicted"/>